<keyword evidence="7" id="KW-0498">Mitosis</keyword>
<dbReference type="FunFam" id="1.20.960.30:FF:000002">
    <property type="entry name" value="Platelet-activating factor acetylhydrolase ib"/>
    <property type="match status" value="1"/>
</dbReference>
<dbReference type="PANTHER" id="PTHR22847">
    <property type="entry name" value="WD40 REPEAT PROTEIN"/>
    <property type="match status" value="1"/>
</dbReference>
<dbReference type="FunFam" id="2.130.10.10:FF:000342">
    <property type="entry name" value="Nuclear distribution protein PAC1"/>
    <property type="match status" value="1"/>
</dbReference>
<keyword evidence="1" id="KW-0813">Transport</keyword>
<proteinExistence type="inferred from homology"/>
<dbReference type="EMBL" id="LXFE01000460">
    <property type="protein sequence ID" value="OLL25275.1"/>
    <property type="molecule type" value="Genomic_DNA"/>
</dbReference>
<dbReference type="GO" id="GO:0005874">
    <property type="term" value="C:microtubule"/>
    <property type="evidence" value="ECO:0007669"/>
    <property type="project" value="UniProtKB-KW"/>
</dbReference>
<dbReference type="GO" id="GO:0023052">
    <property type="term" value="P:signaling"/>
    <property type="evidence" value="ECO:0007669"/>
    <property type="project" value="UniProtKB-ARBA"/>
</dbReference>
<name>A0A1U7LRI1_NEOID</name>
<dbReference type="OMA" id="WHVATKE"/>
<dbReference type="InterPro" id="IPR001680">
    <property type="entry name" value="WD40_rpt"/>
</dbReference>
<dbReference type="SMART" id="SM00320">
    <property type="entry name" value="WD40"/>
    <property type="match status" value="7"/>
</dbReference>
<reference evidence="13 14" key="1">
    <citation type="submission" date="2016-04" db="EMBL/GenBank/DDBJ databases">
        <title>Evolutionary innovation and constraint leading to complex multicellularity in the Ascomycota.</title>
        <authorList>
            <person name="Cisse O."/>
            <person name="Nguyen A."/>
            <person name="Hewitt D.A."/>
            <person name="Jedd G."/>
            <person name="Stajich J.E."/>
        </authorList>
    </citation>
    <scope>NUCLEOTIDE SEQUENCE [LARGE SCALE GENOMIC DNA]</scope>
    <source>
        <strain evidence="13 14">DAH-3</strain>
    </source>
</reference>
<evidence type="ECO:0000256" key="9">
    <source>
        <dbReference type="ARBA" id="ARBA00023212"/>
    </source>
</evidence>
<keyword evidence="2" id="KW-0963">Cytoplasm</keyword>
<keyword evidence="3 11" id="KW-0853">WD repeat</keyword>
<dbReference type="GO" id="GO:1990234">
    <property type="term" value="C:transferase complex"/>
    <property type="evidence" value="ECO:0007669"/>
    <property type="project" value="UniProtKB-ARBA"/>
</dbReference>
<evidence type="ECO:0000256" key="3">
    <source>
        <dbReference type="ARBA" id="ARBA00022574"/>
    </source>
</evidence>
<evidence type="ECO:0000256" key="2">
    <source>
        <dbReference type="ARBA" id="ARBA00022490"/>
    </source>
</evidence>
<dbReference type="InterPro" id="IPR037190">
    <property type="entry name" value="LIS1_N"/>
</dbReference>
<feature type="repeat" description="WD" evidence="11">
    <location>
        <begin position="237"/>
        <end position="278"/>
    </location>
</feature>
<evidence type="ECO:0000313" key="14">
    <source>
        <dbReference type="Proteomes" id="UP000186594"/>
    </source>
</evidence>
<gene>
    <name evidence="13" type="ORF">NEOLI_002636</name>
</gene>
<dbReference type="SUPFAM" id="SSF50978">
    <property type="entry name" value="WD40 repeat-like"/>
    <property type="match status" value="1"/>
</dbReference>
<dbReference type="Gene3D" id="1.20.960.30">
    <property type="match status" value="1"/>
</dbReference>
<protein>
    <submittedName>
        <fullName evidence="13">Nuclear distribution protein PAC1</fullName>
    </submittedName>
</protein>
<dbReference type="PROSITE" id="PS00678">
    <property type="entry name" value="WD_REPEATS_1"/>
    <property type="match status" value="2"/>
</dbReference>
<evidence type="ECO:0000256" key="4">
    <source>
        <dbReference type="ARBA" id="ARBA00022618"/>
    </source>
</evidence>
<dbReference type="Pfam" id="PF00400">
    <property type="entry name" value="WD40"/>
    <property type="match status" value="6"/>
</dbReference>
<dbReference type="HAMAP" id="MF_03141">
    <property type="entry name" value="lis1"/>
    <property type="match status" value="1"/>
</dbReference>
<keyword evidence="8" id="KW-0175">Coiled coil</keyword>
<organism evidence="13 14">
    <name type="scientific">Neolecta irregularis (strain DAH-3)</name>
    <dbReference type="NCBI Taxonomy" id="1198029"/>
    <lineage>
        <taxon>Eukaryota</taxon>
        <taxon>Fungi</taxon>
        <taxon>Dikarya</taxon>
        <taxon>Ascomycota</taxon>
        <taxon>Taphrinomycotina</taxon>
        <taxon>Neolectales</taxon>
        <taxon>Neolectaceae</taxon>
        <taxon>Neolecta</taxon>
    </lineage>
</organism>
<dbReference type="STRING" id="1198029.A0A1U7LRI1"/>
<comment type="caution">
    <text evidence="13">The sequence shown here is derived from an EMBL/GenBank/DDBJ whole genome shotgun (WGS) entry which is preliminary data.</text>
</comment>
<dbReference type="OrthoDB" id="10264588at2759"/>
<dbReference type="InterPro" id="IPR019775">
    <property type="entry name" value="WD40_repeat_CS"/>
</dbReference>
<evidence type="ECO:0000256" key="7">
    <source>
        <dbReference type="ARBA" id="ARBA00022776"/>
    </source>
</evidence>
<dbReference type="PANTHER" id="PTHR22847:SF637">
    <property type="entry name" value="WD REPEAT DOMAIN 5B"/>
    <property type="match status" value="1"/>
</dbReference>
<feature type="repeat" description="WD" evidence="11">
    <location>
        <begin position="362"/>
        <end position="380"/>
    </location>
</feature>
<sequence length="482" mass="52897">ALSQCSVLRCSRLCSLALIAAPPTGTIPPALSRSSLLYYTAPRPMASLLLSDRQRDDLHKAILAYLAAANLQSAHSALLADLSLDQPADSDRRYHGLLEKKWTSVIRLQKKIMDLEQKVHTLTTELETSPSTRQASNDPLSWLPRSPARYSFTGHRAPVTAVAFHPIFTTLASASEDSTIKVWDWETGDFEMTVKGHTKAVGNIDFNPSGSLLVSCSSDLTIKIWDTGNEYKNIKTLHGHDHSISSVKFITSGETIVSVSRDRTIKVWEVSTGYCTRTIKGHTDWVRDISPSDDGNFVLSASNDQTARIWELQTGECKVELRGHEHVVECAAFANIAAYPYLAEISGVKLAGLKNGTGSELPAGQFIATGSRDKTIKLWDAHGSLFKTLHGHDNWVRAVLFHPGGKYLLSASDDKSIRCWDLSQQGRCIRVIEDAHGHFVSCLRWAPGRKPTTTNGEEPSKGQVRCAVASGGVDLVVKVWMP</sequence>
<dbReference type="InterPro" id="IPR036322">
    <property type="entry name" value="WD40_repeat_dom_sf"/>
</dbReference>
<evidence type="ECO:0000256" key="6">
    <source>
        <dbReference type="ARBA" id="ARBA00022737"/>
    </source>
</evidence>
<feature type="non-terminal residue" evidence="13">
    <location>
        <position position="1"/>
    </location>
</feature>
<dbReference type="InterPro" id="IPR020472">
    <property type="entry name" value="WD40_PAC1"/>
</dbReference>
<dbReference type="Gene3D" id="2.130.10.10">
    <property type="entry name" value="YVTN repeat-like/Quinoprotein amine dehydrogenase"/>
    <property type="match status" value="1"/>
</dbReference>
<dbReference type="GO" id="GO:0051301">
    <property type="term" value="P:cell division"/>
    <property type="evidence" value="ECO:0007669"/>
    <property type="project" value="UniProtKB-KW"/>
</dbReference>
<feature type="repeat" description="WD" evidence="11">
    <location>
        <begin position="152"/>
        <end position="193"/>
    </location>
</feature>
<feature type="domain" description="PAC1-like LisH-like dimerisation" evidence="12">
    <location>
        <begin position="52"/>
        <end position="85"/>
    </location>
</feature>
<evidence type="ECO:0000256" key="8">
    <source>
        <dbReference type="ARBA" id="ARBA00023054"/>
    </source>
</evidence>
<dbReference type="PRINTS" id="PR00320">
    <property type="entry name" value="GPROTEINBRPT"/>
</dbReference>
<evidence type="ECO:0000256" key="5">
    <source>
        <dbReference type="ARBA" id="ARBA00022701"/>
    </source>
</evidence>
<keyword evidence="4" id="KW-0132">Cell division</keyword>
<dbReference type="GO" id="GO:0007154">
    <property type="term" value="P:cell communication"/>
    <property type="evidence" value="ECO:0007669"/>
    <property type="project" value="UniProtKB-ARBA"/>
</dbReference>
<dbReference type="InterPro" id="IPR017252">
    <property type="entry name" value="Dynein_regulator_LIS1"/>
</dbReference>
<feature type="repeat" description="WD" evidence="11">
    <location>
        <begin position="389"/>
        <end position="423"/>
    </location>
</feature>
<evidence type="ECO:0000256" key="10">
    <source>
        <dbReference type="ARBA" id="ARBA00023306"/>
    </source>
</evidence>
<dbReference type="Proteomes" id="UP000186594">
    <property type="component" value="Unassembled WGS sequence"/>
</dbReference>
<keyword evidence="10" id="KW-0131">Cell cycle</keyword>
<dbReference type="PROSITE" id="PS50294">
    <property type="entry name" value="WD_REPEATS_REGION"/>
    <property type="match status" value="5"/>
</dbReference>
<dbReference type="InterPro" id="IPR015943">
    <property type="entry name" value="WD40/YVTN_repeat-like_dom_sf"/>
</dbReference>
<accession>A0A1U7LRI1</accession>
<feature type="repeat" description="WD" evidence="11">
    <location>
        <begin position="194"/>
        <end position="226"/>
    </location>
</feature>
<dbReference type="SUPFAM" id="SSF109925">
    <property type="entry name" value="Lissencephaly-1 protein (Lis-1, PAF-AH alpha) N-terminal domain"/>
    <property type="match status" value="1"/>
</dbReference>
<evidence type="ECO:0000256" key="1">
    <source>
        <dbReference type="ARBA" id="ARBA00022448"/>
    </source>
</evidence>
<dbReference type="Pfam" id="PF24951">
    <property type="entry name" value="LisH_PAC1"/>
    <property type="match status" value="1"/>
</dbReference>
<evidence type="ECO:0000313" key="13">
    <source>
        <dbReference type="EMBL" id="OLL25275.1"/>
    </source>
</evidence>
<dbReference type="CDD" id="cd00200">
    <property type="entry name" value="WD40"/>
    <property type="match status" value="1"/>
</dbReference>
<dbReference type="PIRSF" id="PIRSF037647">
    <property type="entry name" value="Dynein_regulator_Lis1"/>
    <property type="match status" value="1"/>
</dbReference>
<feature type="repeat" description="WD" evidence="11">
    <location>
        <begin position="279"/>
        <end position="320"/>
    </location>
</feature>
<evidence type="ECO:0000256" key="11">
    <source>
        <dbReference type="PROSITE-ProRule" id="PRU00221"/>
    </source>
</evidence>
<keyword evidence="14" id="KW-1185">Reference proteome</keyword>
<dbReference type="AlphaFoldDB" id="A0A1U7LRI1"/>
<dbReference type="PROSITE" id="PS50082">
    <property type="entry name" value="WD_REPEATS_2"/>
    <property type="match status" value="6"/>
</dbReference>
<keyword evidence="9" id="KW-0206">Cytoskeleton</keyword>
<keyword evidence="6" id="KW-0677">Repeat</keyword>
<keyword evidence="5" id="KW-0493">Microtubule</keyword>
<dbReference type="InterPro" id="IPR056795">
    <property type="entry name" value="PAC1-like_LisH-like_dom"/>
</dbReference>
<evidence type="ECO:0000259" key="12">
    <source>
        <dbReference type="Pfam" id="PF24951"/>
    </source>
</evidence>